<proteinExistence type="predicted"/>
<comment type="caution">
    <text evidence="1">The sequence shown here is derived from an EMBL/GenBank/DDBJ whole genome shotgun (WGS) entry which is preliminary data.</text>
</comment>
<organism evidence="1 2">
    <name type="scientific">Bacillus wiedmannii</name>
    <dbReference type="NCBI Taxonomy" id="1890302"/>
    <lineage>
        <taxon>Bacteria</taxon>
        <taxon>Bacillati</taxon>
        <taxon>Bacillota</taxon>
        <taxon>Bacilli</taxon>
        <taxon>Bacillales</taxon>
        <taxon>Bacillaceae</taxon>
        <taxon>Bacillus</taxon>
        <taxon>Bacillus cereus group</taxon>
    </lineage>
</organism>
<dbReference type="Proteomes" id="UP000220111">
    <property type="component" value="Unassembled WGS sequence"/>
</dbReference>
<dbReference type="AlphaFoldDB" id="A0A2A7BID7"/>
<dbReference type="EMBL" id="NVPQ01000215">
    <property type="protein sequence ID" value="PDY32811.1"/>
    <property type="molecule type" value="Genomic_DNA"/>
</dbReference>
<sequence>MDNVSTFPYSIKGGWLSLPKTDGTLTVSITAENAKRIIPTGTATYNQRKLMGSSEGKNGEFVFKYSFKGKQDIFHHFAVEAINSKKQIAAKGVLFNIIALYGKEKTP</sequence>
<evidence type="ECO:0000313" key="1">
    <source>
        <dbReference type="EMBL" id="PDY32811.1"/>
    </source>
</evidence>
<reference evidence="1 2" key="1">
    <citation type="submission" date="2017-09" db="EMBL/GenBank/DDBJ databases">
        <title>Large-scale bioinformatics analysis of Bacillus genomes uncovers conserved roles of natural products in bacterial physiology.</title>
        <authorList>
            <consortium name="Agbiome Team Llc"/>
            <person name="Bleich R.M."/>
            <person name="Grubbs K.J."/>
            <person name="Santa Maria K.C."/>
            <person name="Allen S.E."/>
            <person name="Farag S."/>
            <person name="Shank E.A."/>
            <person name="Bowers A."/>
        </authorList>
    </citation>
    <scope>NUCLEOTIDE SEQUENCE [LARGE SCALE GENOMIC DNA]</scope>
    <source>
        <strain evidence="1 2">AFS098222</strain>
    </source>
</reference>
<evidence type="ECO:0000313" key="2">
    <source>
        <dbReference type="Proteomes" id="UP000220111"/>
    </source>
</evidence>
<protein>
    <submittedName>
        <fullName evidence="1">Uncharacterized protein</fullName>
    </submittedName>
</protein>
<gene>
    <name evidence="1" type="ORF">COO17_30600</name>
</gene>
<accession>A0A2A7BID7</accession>
<name>A0A2A7BID7_9BACI</name>